<dbReference type="InterPro" id="IPR001757">
    <property type="entry name" value="P_typ_ATPase"/>
</dbReference>
<keyword evidence="3" id="KW-1278">Translocase</keyword>
<dbReference type="InterPro" id="IPR023298">
    <property type="entry name" value="ATPase_P-typ_TM_dom_sf"/>
</dbReference>
<feature type="transmembrane region" description="Helical" evidence="7">
    <location>
        <begin position="735"/>
        <end position="757"/>
    </location>
</feature>
<dbReference type="InterPro" id="IPR044492">
    <property type="entry name" value="P_typ_ATPase_HD_dom"/>
</dbReference>
<keyword evidence="4 7" id="KW-1133">Transmembrane helix</keyword>
<dbReference type="SFLD" id="SFLDF00027">
    <property type="entry name" value="p-type_atpase"/>
    <property type="match status" value="1"/>
</dbReference>
<dbReference type="InterPro" id="IPR008250">
    <property type="entry name" value="ATPase_P-typ_transduc_dom_A_sf"/>
</dbReference>
<organism evidence="9 10">
    <name type="scientific">Candidatus Allocopromorpha excrementigallinarum</name>
    <dbReference type="NCBI Taxonomy" id="2840742"/>
    <lineage>
        <taxon>Bacteria</taxon>
        <taxon>Bacillati</taxon>
        <taxon>Bacillota</taxon>
        <taxon>Clostridia</taxon>
        <taxon>Eubacteriales</taxon>
        <taxon>Eubacteriaceae</taxon>
        <taxon>Eubacteriaceae incertae sedis</taxon>
        <taxon>Candidatus Allocopromorpha</taxon>
    </lineage>
</organism>
<dbReference type="PRINTS" id="PR00119">
    <property type="entry name" value="CATATPASE"/>
</dbReference>
<name>A0A9D1HZI8_9FIRM</name>
<dbReference type="Gene3D" id="3.40.50.1000">
    <property type="entry name" value="HAD superfamily/HAD-like"/>
    <property type="match status" value="1"/>
</dbReference>
<feature type="transmembrane region" description="Helical" evidence="7">
    <location>
        <begin position="589"/>
        <end position="610"/>
    </location>
</feature>
<feature type="transmembrane region" description="Helical" evidence="7">
    <location>
        <begin position="65"/>
        <end position="83"/>
    </location>
</feature>
<dbReference type="PROSITE" id="PS00154">
    <property type="entry name" value="ATPASE_E1_E2"/>
    <property type="match status" value="1"/>
</dbReference>
<dbReference type="EMBL" id="DVMP01000012">
    <property type="protein sequence ID" value="HIU24972.1"/>
    <property type="molecule type" value="Genomic_DNA"/>
</dbReference>
<dbReference type="Pfam" id="PF00122">
    <property type="entry name" value="E1-E2_ATPase"/>
    <property type="match status" value="1"/>
</dbReference>
<evidence type="ECO:0000256" key="1">
    <source>
        <dbReference type="ARBA" id="ARBA00004141"/>
    </source>
</evidence>
<dbReference type="Gene3D" id="2.70.150.10">
    <property type="entry name" value="Calcium-transporting ATPase, cytoplasmic transduction domain A"/>
    <property type="match status" value="1"/>
</dbReference>
<comment type="subcellular location">
    <subcellularLocation>
        <location evidence="1">Membrane</location>
        <topology evidence="1">Multi-pass membrane protein</topology>
    </subcellularLocation>
</comment>
<feature type="domain" description="P-type ATPase A" evidence="8">
    <location>
        <begin position="96"/>
        <end position="194"/>
    </location>
</feature>
<keyword evidence="2 7" id="KW-0812">Transmembrane</keyword>
<feature type="transmembrane region" description="Helical" evidence="7">
    <location>
        <begin position="708"/>
        <end position="729"/>
    </location>
</feature>
<feature type="region of interest" description="Disordered" evidence="6">
    <location>
        <begin position="1"/>
        <end position="27"/>
    </location>
</feature>
<dbReference type="GO" id="GO:0016887">
    <property type="term" value="F:ATP hydrolysis activity"/>
    <property type="evidence" value="ECO:0007669"/>
    <property type="project" value="InterPro"/>
</dbReference>
<accession>A0A9D1HZI8</accession>
<reference evidence="9" key="1">
    <citation type="submission" date="2020-10" db="EMBL/GenBank/DDBJ databases">
        <authorList>
            <person name="Gilroy R."/>
        </authorList>
    </citation>
    <scope>NUCLEOTIDE SEQUENCE</scope>
    <source>
        <strain evidence="9">ChiHcec3-6078</strain>
    </source>
</reference>
<evidence type="ECO:0000256" key="4">
    <source>
        <dbReference type="ARBA" id="ARBA00022989"/>
    </source>
</evidence>
<evidence type="ECO:0000259" key="8">
    <source>
        <dbReference type="Pfam" id="PF00122"/>
    </source>
</evidence>
<protein>
    <submittedName>
        <fullName evidence="9">HAD-IC family P-type ATPase</fullName>
    </submittedName>
</protein>
<dbReference type="InterPro" id="IPR018303">
    <property type="entry name" value="ATPase_P-typ_P_site"/>
</dbReference>
<dbReference type="InterPro" id="IPR023299">
    <property type="entry name" value="ATPase_P-typ_cyto_dom_N"/>
</dbReference>
<dbReference type="InterPro" id="IPR036412">
    <property type="entry name" value="HAD-like_sf"/>
</dbReference>
<feature type="transmembrane region" description="Helical" evidence="7">
    <location>
        <begin position="683"/>
        <end position="701"/>
    </location>
</feature>
<evidence type="ECO:0000256" key="6">
    <source>
        <dbReference type="SAM" id="MobiDB-lite"/>
    </source>
</evidence>
<evidence type="ECO:0000256" key="3">
    <source>
        <dbReference type="ARBA" id="ARBA00022967"/>
    </source>
</evidence>
<dbReference type="GO" id="GO:0005524">
    <property type="term" value="F:ATP binding"/>
    <property type="evidence" value="ECO:0007669"/>
    <property type="project" value="InterPro"/>
</dbReference>
<dbReference type="PRINTS" id="PR00120">
    <property type="entry name" value="HATPASE"/>
</dbReference>
<dbReference type="Pfam" id="PF00702">
    <property type="entry name" value="Hydrolase"/>
    <property type="match status" value="1"/>
</dbReference>
<evidence type="ECO:0000313" key="10">
    <source>
        <dbReference type="Proteomes" id="UP000824090"/>
    </source>
</evidence>
<dbReference type="SUPFAM" id="SSF81653">
    <property type="entry name" value="Calcium ATPase, transduction domain A"/>
    <property type="match status" value="1"/>
</dbReference>
<gene>
    <name evidence="9" type="ORF">IAC50_00545</name>
</gene>
<dbReference type="SUPFAM" id="SSF56784">
    <property type="entry name" value="HAD-like"/>
    <property type="match status" value="1"/>
</dbReference>
<dbReference type="Proteomes" id="UP000824090">
    <property type="component" value="Unassembled WGS sequence"/>
</dbReference>
<proteinExistence type="predicted"/>
<dbReference type="SFLD" id="SFLDS00003">
    <property type="entry name" value="Haloacid_Dehalogenase"/>
    <property type="match status" value="1"/>
</dbReference>
<dbReference type="Gene3D" id="3.40.1110.10">
    <property type="entry name" value="Calcium-transporting ATPase, cytoplasmic domain N"/>
    <property type="match status" value="1"/>
</dbReference>
<evidence type="ECO:0000256" key="7">
    <source>
        <dbReference type="SAM" id="Phobius"/>
    </source>
</evidence>
<evidence type="ECO:0000256" key="5">
    <source>
        <dbReference type="ARBA" id="ARBA00023136"/>
    </source>
</evidence>
<dbReference type="NCBIfam" id="TIGR01494">
    <property type="entry name" value="ATPase_P-type"/>
    <property type="match status" value="2"/>
</dbReference>
<dbReference type="SUPFAM" id="SSF81660">
    <property type="entry name" value="Metal cation-transporting ATPase, ATP-binding domain N"/>
    <property type="match status" value="1"/>
</dbReference>
<feature type="transmembrane region" description="Helical" evidence="7">
    <location>
        <begin position="616"/>
        <end position="636"/>
    </location>
</feature>
<dbReference type="SUPFAM" id="SSF81665">
    <property type="entry name" value="Calcium ATPase, transmembrane domain M"/>
    <property type="match status" value="1"/>
</dbReference>
<dbReference type="PANTHER" id="PTHR42861">
    <property type="entry name" value="CALCIUM-TRANSPORTING ATPASE"/>
    <property type="match status" value="1"/>
</dbReference>
<sequence length="777" mass="85000">MEEKITGLSQQEVRRKKEEGKGHNAPDSITKTKKQIFKENILTLFNFLNFAIAGLLLAVGAYSNMLFILIIILNILIGIIQELKAKKLVDGLSILNRPQVTVVRDGEERQVKLEELVEDDVMVLESGMQICNDAEVIMGELEVNESLLTGESDGVAKARGDELLSGSSVISGKGFARVTHVGKENYATRLAEEVKREKAVESELLASMRKVTRLTSFLIIPPGILLLMEALVVRNGAVDTAVVSSAAALLGMLPKGLVLLISVSLANGVIRLSKQKILVQNIYSLETLAHVDTLCLDKTGTLTDGKLNVSNVIYLGENTDRASAEILVAAYMASSYDNNATMEALKKAFPPEGKLAAANVIPFSSKRKWGAVAFRGMGTVFTGAPERILGGNEKRAEEYLEKGYRVVAIGYSSEIWYDENSLPVRITPLFMVVLEDTIRRNAAETLNYFYREGVDVKIISGDHVKTVSAVARKAGLRRWKDAVDLAELGETVDYDAIAVRYAVFARVTPKQKEELVKAMKRQGRCVAMTGDGVNDLLALREADCSIAVAEGSDASRQISQIVLLNSDFTYLPQVVLEGRKVINNVTRTAGVFFIKTIYSVLLSIFCLILNIPFPFIPIQITLVDAAMEAWPSFLTIAESDTGRIEGSFLKKSLMNALPFAAAVTGMVIFARLLPFSWSQTGTVMYLLLILVTTAAVVKSCVPFTKLRVFICASMIAGTFGGLYILPSLFEISTVTFSMALSTGLIFAAGLIFILILFRLTKALRNKNNLTGCYHRIV</sequence>
<feature type="transmembrane region" description="Helical" evidence="7">
    <location>
        <begin position="656"/>
        <end position="677"/>
    </location>
</feature>
<keyword evidence="5 7" id="KW-0472">Membrane</keyword>
<dbReference type="SFLD" id="SFLDG00002">
    <property type="entry name" value="C1.7:_P-type_atpase_like"/>
    <property type="match status" value="1"/>
</dbReference>
<comment type="caution">
    <text evidence="9">The sequence shown here is derived from an EMBL/GenBank/DDBJ whole genome shotgun (WGS) entry which is preliminary data.</text>
</comment>
<evidence type="ECO:0000256" key="2">
    <source>
        <dbReference type="ARBA" id="ARBA00022692"/>
    </source>
</evidence>
<feature type="compositionally biased region" description="Basic and acidic residues" evidence="6">
    <location>
        <begin position="12"/>
        <end position="24"/>
    </location>
</feature>
<dbReference type="Gene3D" id="1.20.1110.10">
    <property type="entry name" value="Calcium-transporting ATPase, transmembrane domain"/>
    <property type="match status" value="1"/>
</dbReference>
<dbReference type="InterPro" id="IPR023214">
    <property type="entry name" value="HAD_sf"/>
</dbReference>
<dbReference type="InterPro" id="IPR059000">
    <property type="entry name" value="ATPase_P-type_domA"/>
</dbReference>
<feature type="transmembrane region" description="Helical" evidence="7">
    <location>
        <begin position="214"/>
        <end position="233"/>
    </location>
</feature>
<dbReference type="AlphaFoldDB" id="A0A9D1HZI8"/>
<evidence type="ECO:0000313" key="9">
    <source>
        <dbReference type="EMBL" id="HIU24972.1"/>
    </source>
</evidence>
<feature type="transmembrane region" description="Helical" evidence="7">
    <location>
        <begin position="245"/>
        <end position="270"/>
    </location>
</feature>
<reference evidence="9" key="2">
    <citation type="journal article" date="2021" name="PeerJ">
        <title>Extensive microbial diversity within the chicken gut microbiome revealed by metagenomics and culture.</title>
        <authorList>
            <person name="Gilroy R."/>
            <person name="Ravi A."/>
            <person name="Getino M."/>
            <person name="Pursley I."/>
            <person name="Horton D.L."/>
            <person name="Alikhan N.F."/>
            <person name="Baker D."/>
            <person name="Gharbi K."/>
            <person name="Hall N."/>
            <person name="Watson M."/>
            <person name="Adriaenssens E.M."/>
            <person name="Foster-Nyarko E."/>
            <person name="Jarju S."/>
            <person name="Secka A."/>
            <person name="Antonio M."/>
            <person name="Oren A."/>
            <person name="Chaudhuri R.R."/>
            <person name="La Ragione R."/>
            <person name="Hildebrand F."/>
            <person name="Pallen M.J."/>
        </authorList>
    </citation>
    <scope>NUCLEOTIDE SEQUENCE</scope>
    <source>
        <strain evidence="9">ChiHcec3-6078</strain>
    </source>
</reference>
<feature type="transmembrane region" description="Helical" evidence="7">
    <location>
        <begin position="41"/>
        <end position="59"/>
    </location>
</feature>
<dbReference type="GO" id="GO:0016020">
    <property type="term" value="C:membrane"/>
    <property type="evidence" value="ECO:0007669"/>
    <property type="project" value="UniProtKB-SubCell"/>
</dbReference>